<dbReference type="OrthoDB" id="1109331at2759"/>
<keyword evidence="2" id="KW-1185">Reference proteome</keyword>
<feature type="chain" id="PRO_5026793083" evidence="1">
    <location>
        <begin position="22"/>
        <end position="205"/>
    </location>
</feature>
<proteinExistence type="predicted"/>
<evidence type="ECO:0000313" key="2">
    <source>
        <dbReference type="Proteomes" id="UP000504610"/>
    </source>
</evidence>
<dbReference type="InterPro" id="IPR044231">
    <property type="entry name" value="SP1/SPL1"/>
</dbReference>
<gene>
    <name evidence="3" type="primary">LOC108845862</name>
</gene>
<organism evidence="2 3">
    <name type="scientific">Raphanus sativus</name>
    <name type="common">Radish</name>
    <name type="synonym">Raphanus raphanistrum var. sativus</name>
    <dbReference type="NCBI Taxonomy" id="3726"/>
    <lineage>
        <taxon>Eukaryota</taxon>
        <taxon>Viridiplantae</taxon>
        <taxon>Streptophyta</taxon>
        <taxon>Embryophyta</taxon>
        <taxon>Tracheophyta</taxon>
        <taxon>Spermatophyta</taxon>
        <taxon>Magnoliopsida</taxon>
        <taxon>eudicotyledons</taxon>
        <taxon>Gunneridae</taxon>
        <taxon>Pentapetalae</taxon>
        <taxon>rosids</taxon>
        <taxon>malvids</taxon>
        <taxon>Brassicales</taxon>
        <taxon>Brassicaceae</taxon>
        <taxon>Brassiceae</taxon>
        <taxon>Raphanus</taxon>
    </lineage>
</organism>
<dbReference type="PANTHER" id="PTHR47568:SF2">
    <property type="entry name" value="E3 UBIQUITIN-PROTEIN LIGASE SP1-RELATED"/>
    <property type="match status" value="1"/>
</dbReference>
<feature type="signal peptide" evidence="1">
    <location>
        <begin position="1"/>
        <end position="21"/>
    </location>
</feature>
<reference evidence="3" key="2">
    <citation type="submission" date="2025-08" db="UniProtKB">
        <authorList>
            <consortium name="RefSeq"/>
        </authorList>
    </citation>
    <scope>IDENTIFICATION</scope>
    <source>
        <tissue evidence="3">Leaf</tissue>
    </source>
</reference>
<accession>A0A6J0MQ09</accession>
<name>A0A6J0MQ09_RAPSA</name>
<dbReference type="AlphaFoldDB" id="A0A6J0MQ09"/>
<dbReference type="Proteomes" id="UP000504610">
    <property type="component" value="Chromosome 3"/>
</dbReference>
<dbReference type="GeneID" id="108845862"/>
<evidence type="ECO:0000256" key="1">
    <source>
        <dbReference type="SAM" id="SignalP"/>
    </source>
</evidence>
<keyword evidence="1" id="KW-0732">Signal</keyword>
<dbReference type="RefSeq" id="XP_018474555.1">
    <property type="nucleotide sequence ID" value="XM_018619053.2"/>
</dbReference>
<dbReference type="GO" id="GO:0004842">
    <property type="term" value="F:ubiquitin-protein transferase activity"/>
    <property type="evidence" value="ECO:0007669"/>
    <property type="project" value="InterPro"/>
</dbReference>
<sequence>MYIPAAVVCCGLGILIRLANGSGKMTYQILRQAIPVNDLKGLGECLENEEIENPIVVVRGTVGSTSTVDKSDLGVFIEERAKLDIEVTDASGSVVPESKTKFVTRKEVPWYLDDGTARVYVCNYRLAEGFYDTLKQYFSREPFSTYLKTFDSDGKEKLMLTDDVDCWKRQQVLEIGTYLTVVGCERQRWSSHDISISVLQWTYRT</sequence>
<protein>
    <submittedName>
        <fullName evidence="3">E3 ubiquitin-protein ligase SP1 isoform X2</fullName>
    </submittedName>
</protein>
<dbReference type="GO" id="GO:0016567">
    <property type="term" value="P:protein ubiquitination"/>
    <property type="evidence" value="ECO:0007669"/>
    <property type="project" value="InterPro"/>
</dbReference>
<evidence type="ECO:0000313" key="3">
    <source>
        <dbReference type="RefSeq" id="XP_018474555.1"/>
    </source>
</evidence>
<reference evidence="2" key="1">
    <citation type="journal article" date="2019" name="Database">
        <title>The radish genome database (RadishGD): an integrated information resource for radish genomics.</title>
        <authorList>
            <person name="Yu H.J."/>
            <person name="Baek S."/>
            <person name="Lee Y.J."/>
            <person name="Cho A."/>
            <person name="Mun J.H."/>
        </authorList>
    </citation>
    <scope>NUCLEOTIDE SEQUENCE [LARGE SCALE GENOMIC DNA]</scope>
    <source>
        <strain evidence="2">cv. WK10039</strain>
    </source>
</reference>
<dbReference type="PANTHER" id="PTHR47568">
    <property type="match status" value="1"/>
</dbReference>